<evidence type="ECO:0000313" key="2">
    <source>
        <dbReference type="EMBL" id="KAG2453672.1"/>
    </source>
</evidence>
<feature type="compositionally biased region" description="Basic and acidic residues" evidence="1">
    <location>
        <begin position="286"/>
        <end position="299"/>
    </location>
</feature>
<feature type="compositionally biased region" description="Basic and acidic residues" evidence="1">
    <location>
        <begin position="233"/>
        <end position="253"/>
    </location>
</feature>
<evidence type="ECO:0008006" key="4">
    <source>
        <dbReference type="Google" id="ProtNLM"/>
    </source>
</evidence>
<feature type="region of interest" description="Disordered" evidence="1">
    <location>
        <begin position="1"/>
        <end position="32"/>
    </location>
</feature>
<feature type="compositionally biased region" description="Polar residues" evidence="1">
    <location>
        <begin position="130"/>
        <end position="144"/>
    </location>
</feature>
<sequence>MPVEVSGTVSTFGPQSLSTKPTEPRTKIGTSTRTDKLAGAQFEARLLGGTSKGVTTNLASGFGLQPNSRAQSAPSYRFGSRFHLDHEAGESKQGSRLGPVGETGAEAPRYGNPGPGAYGSPRLAPDSIGRQVQSMNATAPTTRVGTERRFGLFKDDFATPSPGSFKPASGWIGDAPTYSFHGSSRRADMAKGLPGCTSTALHTPGAGTYEAPSALFNQASSKKPTAPRARLGTAERDQQRKVFVSKAHEREAQGLHSPSPNAYSPKHTFNSKVRSSGGWGFGSGDRFSEVKSSNGKELKVLTPGPGSYVV</sequence>
<dbReference type="EMBL" id="JAEHOD010000003">
    <property type="protein sequence ID" value="KAG2453672.1"/>
    <property type="molecule type" value="Genomic_DNA"/>
</dbReference>
<dbReference type="OrthoDB" id="406368at2759"/>
<evidence type="ECO:0000313" key="3">
    <source>
        <dbReference type="Proteomes" id="UP000613740"/>
    </source>
</evidence>
<gene>
    <name evidence="2" type="ORF">HYH02_001885</name>
</gene>
<name>A0A835WTG5_9CHLO</name>
<dbReference type="AlphaFoldDB" id="A0A835WTG5"/>
<feature type="region of interest" description="Disordered" evidence="1">
    <location>
        <begin position="82"/>
        <end position="310"/>
    </location>
</feature>
<proteinExistence type="predicted"/>
<accession>A0A835WTG5</accession>
<keyword evidence="3" id="KW-1185">Reference proteome</keyword>
<dbReference type="InterPro" id="IPR010736">
    <property type="entry name" value="SHIPPO-rpt"/>
</dbReference>
<evidence type="ECO:0000256" key="1">
    <source>
        <dbReference type="SAM" id="MobiDB-lite"/>
    </source>
</evidence>
<dbReference type="PANTHER" id="PTHR40429:SF1">
    <property type="entry name" value="FLAGELLAR ASSOCIATED PROTEIN"/>
    <property type="match status" value="1"/>
</dbReference>
<protein>
    <recommendedName>
        <fullName evidence="4">Flagellar associated protein</fullName>
    </recommendedName>
</protein>
<dbReference type="Proteomes" id="UP000613740">
    <property type="component" value="Unassembled WGS sequence"/>
</dbReference>
<reference evidence="2" key="1">
    <citation type="journal article" date="2020" name="bioRxiv">
        <title>Comparative genomics of Chlamydomonas.</title>
        <authorList>
            <person name="Craig R.J."/>
            <person name="Hasan A.R."/>
            <person name="Ness R.W."/>
            <person name="Keightley P.D."/>
        </authorList>
    </citation>
    <scope>NUCLEOTIDE SEQUENCE</scope>
    <source>
        <strain evidence="2">CCAP 11/173</strain>
    </source>
</reference>
<organism evidence="2 3">
    <name type="scientific">Chlamydomonas schloesseri</name>
    <dbReference type="NCBI Taxonomy" id="2026947"/>
    <lineage>
        <taxon>Eukaryota</taxon>
        <taxon>Viridiplantae</taxon>
        <taxon>Chlorophyta</taxon>
        <taxon>core chlorophytes</taxon>
        <taxon>Chlorophyceae</taxon>
        <taxon>CS clade</taxon>
        <taxon>Chlamydomonadales</taxon>
        <taxon>Chlamydomonadaceae</taxon>
        <taxon>Chlamydomonas</taxon>
    </lineage>
</organism>
<feature type="compositionally biased region" description="Polar residues" evidence="1">
    <location>
        <begin position="256"/>
        <end position="274"/>
    </location>
</feature>
<feature type="compositionally biased region" description="Basic and acidic residues" evidence="1">
    <location>
        <begin position="145"/>
        <end position="157"/>
    </location>
</feature>
<dbReference type="Pfam" id="PF07004">
    <property type="entry name" value="SHIPPO-rpt"/>
    <property type="match status" value="2"/>
</dbReference>
<comment type="caution">
    <text evidence="2">The sequence shown here is derived from an EMBL/GenBank/DDBJ whole genome shotgun (WGS) entry which is preliminary data.</text>
</comment>
<feature type="compositionally biased region" description="Polar residues" evidence="1">
    <location>
        <begin position="7"/>
        <end position="21"/>
    </location>
</feature>
<dbReference type="PANTHER" id="PTHR40429">
    <property type="entry name" value="FLAGELLAR ASSOCIATED PROTEIN"/>
    <property type="match status" value="1"/>
</dbReference>